<dbReference type="AlphaFoldDB" id="F1T789"/>
<comment type="similarity">
    <text evidence="7">Belongs to the binding-protein-dependent transport system permease family.</text>
</comment>
<keyword evidence="5 7" id="KW-1133">Transmembrane helix</keyword>
<dbReference type="PANTHER" id="PTHR43744">
    <property type="entry name" value="ABC TRANSPORTER PERMEASE PROTEIN MG189-RELATED-RELATED"/>
    <property type="match status" value="1"/>
</dbReference>
<accession>F1T789</accession>
<keyword evidence="3" id="KW-1003">Cell membrane</keyword>
<evidence type="ECO:0000256" key="7">
    <source>
        <dbReference type="RuleBase" id="RU363032"/>
    </source>
</evidence>
<dbReference type="Pfam" id="PF00528">
    <property type="entry name" value="BPD_transp_1"/>
    <property type="match status" value="1"/>
</dbReference>
<dbReference type="OrthoDB" id="9793448at2"/>
<reference evidence="9" key="2">
    <citation type="submission" date="2011-01" db="EMBL/GenBank/DDBJ databases">
        <title>The Non-contiguous Finished genome of Clostridium papyrosolvens.</title>
        <authorList>
            <person name="Lucas S."/>
            <person name="Copeland A."/>
            <person name="Lapidus A."/>
            <person name="Cheng J.-F."/>
            <person name="Goodwin L."/>
            <person name="Pitluck S."/>
            <person name="Misra M."/>
            <person name="Chertkov O."/>
            <person name="Detter J.C."/>
            <person name="Han C."/>
            <person name="Tapia R."/>
            <person name="Land M."/>
            <person name="Hauser L."/>
            <person name="Kyrpides N."/>
            <person name="Ivanova N."/>
            <person name="Pagani I."/>
            <person name="Mouttaki H."/>
            <person name="He Z."/>
            <person name="Zhou J."/>
            <person name="Hemme C.L."/>
            <person name="Woyke T."/>
        </authorList>
    </citation>
    <scope>NUCLEOTIDE SEQUENCE [LARGE SCALE GENOMIC DNA]</scope>
    <source>
        <strain evidence="9">DSM 2782</strain>
    </source>
</reference>
<dbReference type="RefSeq" id="WP_004615993.1">
    <property type="nucleotide sequence ID" value="NZ_ACXX02000001.1"/>
</dbReference>
<dbReference type="Gene3D" id="1.10.3720.10">
    <property type="entry name" value="MetI-like"/>
    <property type="match status" value="1"/>
</dbReference>
<feature type="transmembrane region" description="Helical" evidence="7">
    <location>
        <begin position="184"/>
        <end position="206"/>
    </location>
</feature>
<comment type="subcellular location">
    <subcellularLocation>
        <location evidence="1 7">Cell membrane</location>
        <topology evidence="1 7">Multi-pass membrane protein</topology>
    </subcellularLocation>
</comment>
<keyword evidence="10" id="KW-1185">Reference proteome</keyword>
<reference evidence="9" key="1">
    <citation type="submission" date="2009-07" db="EMBL/GenBank/DDBJ databases">
        <authorList>
            <consortium name="US DOE Joint Genome Institute (JGI-PGF)"/>
            <person name="Lucas S."/>
            <person name="Copeland A."/>
            <person name="Lapidus A."/>
            <person name="Glavina del Rio T."/>
            <person name="Tice H."/>
            <person name="Bruce D."/>
            <person name="Goodwin L."/>
            <person name="Pitluck S."/>
            <person name="Larimer F."/>
            <person name="Land M.L."/>
            <person name="Mouttaki H."/>
            <person name="He Z."/>
            <person name="Zhou J."/>
            <person name="Hemme C.L."/>
        </authorList>
    </citation>
    <scope>NUCLEOTIDE SEQUENCE [LARGE SCALE GENOMIC DNA]</scope>
    <source>
        <strain evidence="9">DSM 2782</strain>
    </source>
</reference>
<dbReference type="InterPro" id="IPR000515">
    <property type="entry name" value="MetI-like"/>
</dbReference>
<dbReference type="SUPFAM" id="SSF161098">
    <property type="entry name" value="MetI-like"/>
    <property type="match status" value="1"/>
</dbReference>
<dbReference type="eggNOG" id="COG0395">
    <property type="taxonomic scope" value="Bacteria"/>
</dbReference>
<dbReference type="GO" id="GO:0055085">
    <property type="term" value="P:transmembrane transport"/>
    <property type="evidence" value="ECO:0007669"/>
    <property type="project" value="InterPro"/>
</dbReference>
<dbReference type="Proteomes" id="UP000003860">
    <property type="component" value="Unassembled WGS sequence"/>
</dbReference>
<dbReference type="GO" id="GO:0005886">
    <property type="term" value="C:plasma membrane"/>
    <property type="evidence" value="ECO:0007669"/>
    <property type="project" value="UniProtKB-SubCell"/>
</dbReference>
<feature type="transmembrane region" description="Helical" evidence="7">
    <location>
        <begin position="78"/>
        <end position="102"/>
    </location>
</feature>
<evidence type="ECO:0000256" key="6">
    <source>
        <dbReference type="ARBA" id="ARBA00023136"/>
    </source>
</evidence>
<name>F1T789_9FIRM</name>
<organism evidence="9 10">
    <name type="scientific">Ruminiclostridium papyrosolvens DSM 2782</name>
    <dbReference type="NCBI Taxonomy" id="588581"/>
    <lineage>
        <taxon>Bacteria</taxon>
        <taxon>Bacillati</taxon>
        <taxon>Bacillota</taxon>
        <taxon>Clostridia</taxon>
        <taxon>Eubacteriales</taxon>
        <taxon>Oscillospiraceae</taxon>
        <taxon>Ruminiclostridium</taxon>
    </lineage>
</organism>
<comment type="caution">
    <text evidence="9">The sequence shown here is derived from an EMBL/GenBank/DDBJ whole genome shotgun (WGS) entry which is preliminary data.</text>
</comment>
<evidence type="ECO:0000256" key="1">
    <source>
        <dbReference type="ARBA" id="ARBA00004651"/>
    </source>
</evidence>
<dbReference type="PANTHER" id="PTHR43744:SF8">
    <property type="entry name" value="SN-GLYCEROL-3-PHOSPHATE TRANSPORT SYSTEM PERMEASE PROTEIN UGPE"/>
    <property type="match status" value="1"/>
</dbReference>
<feature type="transmembrane region" description="Helical" evidence="7">
    <location>
        <begin position="12"/>
        <end position="34"/>
    </location>
</feature>
<dbReference type="STRING" id="588581.Cpap_3769"/>
<evidence type="ECO:0000313" key="10">
    <source>
        <dbReference type="Proteomes" id="UP000003860"/>
    </source>
</evidence>
<evidence type="ECO:0000256" key="5">
    <source>
        <dbReference type="ARBA" id="ARBA00022989"/>
    </source>
</evidence>
<feature type="transmembrane region" description="Helical" evidence="7">
    <location>
        <begin position="109"/>
        <end position="131"/>
    </location>
</feature>
<evidence type="ECO:0000313" key="9">
    <source>
        <dbReference type="EMBL" id="EGD49337.1"/>
    </source>
</evidence>
<gene>
    <name evidence="9" type="ORF">Cpap_3769</name>
</gene>
<dbReference type="PROSITE" id="PS50928">
    <property type="entry name" value="ABC_TM1"/>
    <property type="match status" value="1"/>
</dbReference>
<keyword evidence="4 7" id="KW-0812">Transmembrane</keyword>
<evidence type="ECO:0000259" key="8">
    <source>
        <dbReference type="PROSITE" id="PS50928"/>
    </source>
</evidence>
<feature type="transmembrane region" description="Helical" evidence="7">
    <location>
        <begin position="243"/>
        <end position="263"/>
    </location>
</feature>
<feature type="domain" description="ABC transmembrane type-1" evidence="8">
    <location>
        <begin position="74"/>
        <end position="264"/>
    </location>
</feature>
<keyword evidence="2 7" id="KW-0813">Transport</keyword>
<evidence type="ECO:0000256" key="3">
    <source>
        <dbReference type="ARBA" id="ARBA00022475"/>
    </source>
</evidence>
<proteinExistence type="inferred from homology"/>
<evidence type="ECO:0000256" key="4">
    <source>
        <dbReference type="ARBA" id="ARBA00022692"/>
    </source>
</evidence>
<protein>
    <submittedName>
        <fullName evidence="9">Binding-protein-dependent transport systems inner membrane component</fullName>
    </submittedName>
</protein>
<sequence length="278" mass="30813">MIANKIIKTKSIVGSVLSLALGILIAFPLFYAFMCGFKDDATFDSYPPTIFPKDFTYFDNFQHVLFDSLVPRFMLNSLLIAVVVTLVRLLLSMFAAYSFAFFNFKGKNVLFFIIIGTMMIPTEAVLIPNYITISKLGLLNSYVGIMAVYFVSAIQVFMFRQSFKTISGSLREAAFLDGCGDLQFFFQICVPVSKATITALSLNSFVHVWNTYLWPLLVTNRPEMRTVQVGITMLSADDSGVKAPIFAAIAIILLPTIIIFAFGQRNIVRGIASGSVKG</sequence>
<keyword evidence="6 7" id="KW-0472">Membrane</keyword>
<feature type="transmembrane region" description="Helical" evidence="7">
    <location>
        <begin position="143"/>
        <end position="163"/>
    </location>
</feature>
<dbReference type="EMBL" id="ACXX02000001">
    <property type="protein sequence ID" value="EGD49337.1"/>
    <property type="molecule type" value="Genomic_DNA"/>
</dbReference>
<evidence type="ECO:0000256" key="2">
    <source>
        <dbReference type="ARBA" id="ARBA00022448"/>
    </source>
</evidence>
<dbReference type="CDD" id="cd06261">
    <property type="entry name" value="TM_PBP2"/>
    <property type="match status" value="1"/>
</dbReference>
<dbReference type="InterPro" id="IPR035906">
    <property type="entry name" value="MetI-like_sf"/>
</dbReference>